<feature type="compositionally biased region" description="Basic and acidic residues" evidence="5">
    <location>
        <begin position="132"/>
        <end position="141"/>
    </location>
</feature>
<feature type="region of interest" description="Disordered" evidence="5">
    <location>
        <begin position="312"/>
        <end position="349"/>
    </location>
</feature>
<keyword evidence="9" id="KW-1185">Reference proteome</keyword>
<sequence length="599" mass="68906">MKLSDLKVADLKSELDKRGLDKSGVKSVLIERLQNALEKEGIDPDEHEFELGTDVRNSKRKSDTGTHSEGGDDEDMDTGEINQKVNSGVTGNLEENDEDDDTPCSDEEMDDYKHKEDTESARFRTATQIRQEAPKDGKDANVEQNSEASKLDDGESNKEGILSDPSAPAAIETAETGSTDSKGNKSKVLKVIGKDKVQQVALTARTLWVTGLASTSKVSDLKNLFSKHGKVTSAKIVRSTKGTQRKWYGLLTMATSKDASKCIQKLHRTEFGGHVISVERRQTAPIVKKSEASTVKKQILKGDVKDISALKTDDAKKGQSDDDKRKESYSLDASEDKDKSDDERGSAERSYRGYEGRSFFRGRYGRAPFRRPFGFRGRGISFRGRGRFSGFRRPFGRPPPFERPPFRSFSRGGYSFEFAKRGGRIPPRDYIRDMREREIRMKREEEMFRHKIIVRKQKEEAYRLEREKNQLRLEREMLEREKAEMLKLERAKQRMEREQLEVEREKLRRQAHMGHPSKRPFNRRGGGPPMWAEKRREIPYDDPSASFHRDKFPPENKFPYNREHSAYKKPDFPHEDFRREKIDVPPPHPKFAEREVVEK</sequence>
<dbReference type="SMART" id="SM00360">
    <property type="entry name" value="RRM"/>
    <property type="match status" value="1"/>
</dbReference>
<evidence type="ECO:0000313" key="9">
    <source>
        <dbReference type="Proteomes" id="UP000054359"/>
    </source>
</evidence>
<evidence type="ECO:0000313" key="8">
    <source>
        <dbReference type="EMBL" id="KFM65276.1"/>
    </source>
</evidence>
<dbReference type="InterPro" id="IPR003034">
    <property type="entry name" value="SAP_dom"/>
</dbReference>
<feature type="compositionally biased region" description="Basic and acidic residues" evidence="5">
    <location>
        <begin position="590"/>
        <end position="599"/>
    </location>
</feature>
<dbReference type="AlphaFoldDB" id="A0A087TJI7"/>
<dbReference type="SUPFAM" id="SSF54928">
    <property type="entry name" value="RNA-binding domain, RBD"/>
    <property type="match status" value="1"/>
</dbReference>
<dbReference type="Proteomes" id="UP000054359">
    <property type="component" value="Unassembled WGS sequence"/>
</dbReference>
<feature type="compositionally biased region" description="Basic and acidic residues" evidence="5">
    <location>
        <begin position="149"/>
        <end position="158"/>
    </location>
</feature>
<comment type="subcellular location">
    <subcellularLocation>
        <location evidence="1">Nucleus</location>
    </subcellularLocation>
</comment>
<evidence type="ECO:0000259" key="6">
    <source>
        <dbReference type="PROSITE" id="PS50102"/>
    </source>
</evidence>
<dbReference type="SUPFAM" id="SSF68906">
    <property type="entry name" value="SAP domain"/>
    <property type="match status" value="1"/>
</dbReference>
<dbReference type="GO" id="GO:0005634">
    <property type="term" value="C:nucleus"/>
    <property type="evidence" value="ECO:0007669"/>
    <property type="project" value="UniProtKB-SubCell"/>
</dbReference>
<dbReference type="STRING" id="407821.A0A087TJI7"/>
<evidence type="ECO:0000256" key="4">
    <source>
        <dbReference type="PROSITE-ProRule" id="PRU00176"/>
    </source>
</evidence>
<dbReference type="SMART" id="SM00513">
    <property type="entry name" value="SAP"/>
    <property type="match status" value="1"/>
</dbReference>
<feature type="compositionally biased region" description="Polar residues" evidence="5">
    <location>
        <begin position="81"/>
        <end position="90"/>
    </location>
</feature>
<feature type="compositionally biased region" description="Acidic residues" evidence="5">
    <location>
        <begin position="94"/>
        <end position="110"/>
    </location>
</feature>
<feature type="region of interest" description="Disordered" evidence="5">
    <location>
        <begin position="36"/>
        <end position="168"/>
    </location>
</feature>
<proteinExistence type="predicted"/>
<dbReference type="GO" id="GO:0006357">
    <property type="term" value="P:regulation of transcription by RNA polymerase II"/>
    <property type="evidence" value="ECO:0007669"/>
    <property type="project" value="TreeGrafter"/>
</dbReference>
<dbReference type="GO" id="GO:0050684">
    <property type="term" value="P:regulation of mRNA processing"/>
    <property type="evidence" value="ECO:0007669"/>
    <property type="project" value="TreeGrafter"/>
</dbReference>
<dbReference type="InterPro" id="IPR036361">
    <property type="entry name" value="SAP_dom_sf"/>
</dbReference>
<dbReference type="InterPro" id="IPR035979">
    <property type="entry name" value="RBD_domain_sf"/>
</dbReference>
<dbReference type="GO" id="GO:0003723">
    <property type="term" value="F:RNA binding"/>
    <property type="evidence" value="ECO:0007669"/>
    <property type="project" value="UniProtKB-UniRule"/>
</dbReference>
<evidence type="ECO:0000256" key="5">
    <source>
        <dbReference type="SAM" id="MobiDB-lite"/>
    </source>
</evidence>
<dbReference type="OrthoDB" id="6159259at2759"/>
<dbReference type="InterPro" id="IPR000504">
    <property type="entry name" value="RRM_dom"/>
</dbReference>
<evidence type="ECO:0000259" key="7">
    <source>
        <dbReference type="PROSITE" id="PS50800"/>
    </source>
</evidence>
<evidence type="ECO:0000256" key="1">
    <source>
        <dbReference type="ARBA" id="ARBA00004123"/>
    </source>
</evidence>
<dbReference type="InterPro" id="IPR012677">
    <property type="entry name" value="Nucleotide-bd_a/b_plait_sf"/>
</dbReference>
<dbReference type="Pfam" id="PF02037">
    <property type="entry name" value="SAP"/>
    <property type="match status" value="1"/>
</dbReference>
<feature type="compositionally biased region" description="Basic residues" evidence="5">
    <location>
        <begin position="509"/>
        <end position="522"/>
    </location>
</feature>
<gene>
    <name evidence="8" type="ORF">X975_14935</name>
</gene>
<feature type="domain" description="RRM" evidence="6">
    <location>
        <begin position="205"/>
        <end position="283"/>
    </location>
</feature>
<dbReference type="OMA" id="HRTEFGG"/>
<feature type="compositionally biased region" description="Basic and acidic residues" evidence="5">
    <location>
        <begin position="56"/>
        <end position="70"/>
    </location>
</feature>
<name>A0A087TJI7_STEMI</name>
<protein>
    <submittedName>
        <fullName evidence="8">Scaffold attachment factor B2</fullName>
    </submittedName>
</protein>
<dbReference type="PROSITE" id="PS50102">
    <property type="entry name" value="RRM"/>
    <property type="match status" value="1"/>
</dbReference>
<feature type="domain" description="SAP" evidence="7">
    <location>
        <begin position="3"/>
        <end position="37"/>
    </location>
</feature>
<feature type="compositionally biased region" description="Basic and acidic residues" evidence="5">
    <location>
        <begin position="547"/>
        <end position="583"/>
    </location>
</feature>
<keyword evidence="3" id="KW-0539">Nucleus</keyword>
<dbReference type="InterPro" id="IPR051738">
    <property type="entry name" value="SAF_Modulators"/>
</dbReference>
<dbReference type="PROSITE" id="PS50800">
    <property type="entry name" value="SAP"/>
    <property type="match status" value="1"/>
</dbReference>
<dbReference type="PANTHER" id="PTHR15683:SF8">
    <property type="entry name" value="SCAFFOLD ATTACHMENT FACTOR B, ISOFORM B"/>
    <property type="match status" value="1"/>
</dbReference>
<feature type="region of interest" description="Disordered" evidence="5">
    <location>
        <begin position="507"/>
        <end position="599"/>
    </location>
</feature>
<feature type="compositionally biased region" description="Basic and acidic residues" evidence="5">
    <location>
        <begin position="111"/>
        <end position="122"/>
    </location>
</feature>
<dbReference type="Pfam" id="PF00076">
    <property type="entry name" value="RRM_1"/>
    <property type="match status" value="1"/>
</dbReference>
<dbReference type="Gene3D" id="3.30.70.330">
    <property type="match status" value="1"/>
</dbReference>
<accession>A0A087TJI7</accession>
<keyword evidence="2 4" id="KW-0694">RNA-binding</keyword>
<dbReference type="Gene3D" id="1.10.720.30">
    <property type="entry name" value="SAP domain"/>
    <property type="match status" value="1"/>
</dbReference>
<dbReference type="PANTHER" id="PTHR15683">
    <property type="entry name" value="SCAFFOLD ATTACHMENT FACTOR B-RELATED"/>
    <property type="match status" value="1"/>
</dbReference>
<feature type="non-terminal residue" evidence="8">
    <location>
        <position position="599"/>
    </location>
</feature>
<dbReference type="EMBL" id="KK115499">
    <property type="protein sequence ID" value="KFM65276.1"/>
    <property type="molecule type" value="Genomic_DNA"/>
</dbReference>
<evidence type="ECO:0000256" key="3">
    <source>
        <dbReference type="ARBA" id="ARBA00023242"/>
    </source>
</evidence>
<dbReference type="GO" id="GO:0043565">
    <property type="term" value="F:sequence-specific DNA binding"/>
    <property type="evidence" value="ECO:0007669"/>
    <property type="project" value="TreeGrafter"/>
</dbReference>
<reference evidence="8 9" key="1">
    <citation type="submission" date="2013-11" db="EMBL/GenBank/DDBJ databases">
        <title>Genome sequencing of Stegodyphus mimosarum.</title>
        <authorList>
            <person name="Bechsgaard J."/>
        </authorList>
    </citation>
    <scope>NUCLEOTIDE SEQUENCE [LARGE SCALE GENOMIC DNA]</scope>
</reference>
<evidence type="ECO:0000256" key="2">
    <source>
        <dbReference type="ARBA" id="ARBA00022884"/>
    </source>
</evidence>
<organism evidence="8 9">
    <name type="scientific">Stegodyphus mimosarum</name>
    <name type="common">African social velvet spider</name>
    <dbReference type="NCBI Taxonomy" id="407821"/>
    <lineage>
        <taxon>Eukaryota</taxon>
        <taxon>Metazoa</taxon>
        <taxon>Ecdysozoa</taxon>
        <taxon>Arthropoda</taxon>
        <taxon>Chelicerata</taxon>
        <taxon>Arachnida</taxon>
        <taxon>Araneae</taxon>
        <taxon>Araneomorphae</taxon>
        <taxon>Entelegynae</taxon>
        <taxon>Eresoidea</taxon>
        <taxon>Eresidae</taxon>
        <taxon>Stegodyphus</taxon>
    </lineage>
</organism>